<keyword evidence="4" id="KW-0862">Zinc</keyword>
<feature type="compositionally biased region" description="Basic residues" evidence="5">
    <location>
        <begin position="117"/>
        <end position="138"/>
    </location>
</feature>
<feature type="domain" description="C2H2-type" evidence="6">
    <location>
        <begin position="328"/>
        <end position="356"/>
    </location>
</feature>
<feature type="domain" description="C2H2-type" evidence="6">
    <location>
        <begin position="300"/>
        <end position="327"/>
    </location>
</feature>
<feature type="domain" description="C2H2-type" evidence="6">
    <location>
        <begin position="205"/>
        <end position="235"/>
    </location>
</feature>
<evidence type="ECO:0000256" key="2">
    <source>
        <dbReference type="ARBA" id="ARBA00022737"/>
    </source>
</evidence>
<feature type="domain" description="C2H2-type" evidence="6">
    <location>
        <begin position="385"/>
        <end position="411"/>
    </location>
</feature>
<evidence type="ECO:0000256" key="4">
    <source>
        <dbReference type="ARBA" id="ARBA00022833"/>
    </source>
</evidence>
<dbReference type="PROSITE" id="PS00028">
    <property type="entry name" value="ZINC_FINGER_C2H2_1"/>
    <property type="match status" value="7"/>
</dbReference>
<feature type="domain" description="C2H2-type" evidence="6">
    <location>
        <begin position="357"/>
        <end position="384"/>
    </location>
</feature>
<feature type="domain" description="C2H2-type" evidence="6">
    <location>
        <begin position="244"/>
        <end position="271"/>
    </location>
</feature>
<dbReference type="FunFam" id="3.30.160.60:FF:000624">
    <property type="entry name" value="zinc finger protein 697"/>
    <property type="match status" value="1"/>
</dbReference>
<keyword evidence="1" id="KW-0479">Metal-binding</keyword>
<dbReference type="GO" id="GO:0005634">
    <property type="term" value="C:nucleus"/>
    <property type="evidence" value="ECO:0007669"/>
    <property type="project" value="TreeGrafter"/>
</dbReference>
<dbReference type="InterPro" id="IPR013087">
    <property type="entry name" value="Znf_C2H2_type"/>
</dbReference>
<feature type="domain" description="C2H2-type" evidence="6">
    <location>
        <begin position="147"/>
        <end position="175"/>
    </location>
</feature>
<dbReference type="SMART" id="SM00355">
    <property type="entry name" value="ZnF_C2H2"/>
    <property type="match status" value="9"/>
</dbReference>
<evidence type="ECO:0000256" key="5">
    <source>
        <dbReference type="SAM" id="MobiDB-lite"/>
    </source>
</evidence>
<evidence type="ECO:0000313" key="8">
    <source>
        <dbReference type="Proteomes" id="UP000092462"/>
    </source>
</evidence>
<feature type="domain" description="C2H2-type" evidence="6">
    <location>
        <begin position="176"/>
        <end position="203"/>
    </location>
</feature>
<feature type="region of interest" description="Disordered" evidence="5">
    <location>
        <begin position="14"/>
        <end position="139"/>
    </location>
</feature>
<dbReference type="VEuPathDB" id="VectorBase:PPAI010736"/>
<dbReference type="VEuPathDB" id="VectorBase:PPAPM1_010551"/>
<organism evidence="7 8">
    <name type="scientific">Phlebotomus papatasi</name>
    <name type="common">Sandfly</name>
    <dbReference type="NCBI Taxonomy" id="29031"/>
    <lineage>
        <taxon>Eukaryota</taxon>
        <taxon>Metazoa</taxon>
        <taxon>Ecdysozoa</taxon>
        <taxon>Arthropoda</taxon>
        <taxon>Hexapoda</taxon>
        <taxon>Insecta</taxon>
        <taxon>Pterygota</taxon>
        <taxon>Neoptera</taxon>
        <taxon>Endopterygota</taxon>
        <taxon>Diptera</taxon>
        <taxon>Nematocera</taxon>
        <taxon>Psychodoidea</taxon>
        <taxon>Psychodidae</taxon>
        <taxon>Phlebotomus</taxon>
        <taxon>Phlebotomus</taxon>
    </lineage>
</organism>
<accession>A0A1B0DQE5</accession>
<reference evidence="7" key="1">
    <citation type="submission" date="2022-08" db="UniProtKB">
        <authorList>
            <consortium name="EnsemblMetazoa"/>
        </authorList>
    </citation>
    <scope>IDENTIFICATION</scope>
    <source>
        <strain evidence="7">Israel</strain>
    </source>
</reference>
<dbReference type="EMBL" id="AJVK01008551">
    <property type="status" value="NOT_ANNOTATED_CDS"/>
    <property type="molecule type" value="Genomic_DNA"/>
</dbReference>
<dbReference type="GO" id="GO:0000981">
    <property type="term" value="F:DNA-binding transcription factor activity, RNA polymerase II-specific"/>
    <property type="evidence" value="ECO:0007669"/>
    <property type="project" value="TreeGrafter"/>
</dbReference>
<evidence type="ECO:0000256" key="3">
    <source>
        <dbReference type="ARBA" id="ARBA00022771"/>
    </source>
</evidence>
<evidence type="ECO:0000259" key="6">
    <source>
        <dbReference type="PROSITE" id="PS50157"/>
    </source>
</evidence>
<dbReference type="Gene3D" id="3.30.160.60">
    <property type="entry name" value="Classic Zinc Finger"/>
    <property type="match status" value="5"/>
</dbReference>
<proteinExistence type="predicted"/>
<dbReference type="PANTHER" id="PTHR24408:SF58">
    <property type="entry name" value="TRANSCRIPTION FACTOR (TFIIIA), PUTATIVE (AFU_ORTHOLOGUE AFUA_1G05150)-RELATED"/>
    <property type="match status" value="1"/>
</dbReference>
<dbReference type="PROSITE" id="PS50157">
    <property type="entry name" value="ZINC_FINGER_C2H2_2"/>
    <property type="match status" value="9"/>
</dbReference>
<sequence length="411" mass="47214">MCSTTALHFQQILSMDIPEEKYTPPEDLSDPLLGTKTDPDDSDASNSPPEKKYSPPDRDYSPLESSETRVMTPPIPPMITNKKRNKVSDPPTSENPVDKKPLVPKEDPDDDTPLTSRKVRKTTKRQAKSSKSHKRKRPIIPGEPLVLECSLCNCKFRRKMRLEMHMREKHLGLKPCQCKVCGKGFSRINALKGHMGTQHGEKRRFPCPDPKCKNQYDTEEGLKYHVKKWHDPENPRQKAKAIERVCEVCGKSFKTSTDLLRHGYSHGVKQPYGCKLCPTRFPTPSKLRMHMMRHEGIKNHVCTVCGLRKVTAKELKVHMNTHTREKFYSCEFCPHTTIQLDSMRRHIKVVHQGVKDFHCPHCERSFGKAETLKHHVMTHTGEKPHACKECGKRFIQPTALKTHMKTHLKAK</sequence>
<feature type="compositionally biased region" description="Basic and acidic residues" evidence="5">
    <location>
        <begin position="96"/>
        <end position="106"/>
    </location>
</feature>
<dbReference type="SUPFAM" id="SSF57667">
    <property type="entry name" value="beta-beta-alpha zinc fingers"/>
    <property type="match status" value="5"/>
</dbReference>
<dbReference type="Pfam" id="PF13912">
    <property type="entry name" value="zf-C2H2_6"/>
    <property type="match status" value="1"/>
</dbReference>
<dbReference type="GO" id="GO:0008270">
    <property type="term" value="F:zinc ion binding"/>
    <property type="evidence" value="ECO:0007669"/>
    <property type="project" value="UniProtKB-KW"/>
</dbReference>
<protein>
    <recommendedName>
        <fullName evidence="6">C2H2-type domain-containing protein</fullName>
    </recommendedName>
</protein>
<dbReference type="EnsemblMetazoa" id="PPAI010736-RA">
    <property type="protein sequence ID" value="PPAI010736-PA"/>
    <property type="gene ID" value="PPAI010736"/>
</dbReference>
<dbReference type="InterPro" id="IPR036236">
    <property type="entry name" value="Znf_C2H2_sf"/>
</dbReference>
<feature type="compositionally biased region" description="Basic and acidic residues" evidence="5">
    <location>
        <begin position="49"/>
        <end position="61"/>
    </location>
</feature>
<keyword evidence="8" id="KW-1185">Reference proteome</keyword>
<dbReference type="PANTHER" id="PTHR24408">
    <property type="entry name" value="ZINC FINGER PROTEIN"/>
    <property type="match status" value="1"/>
</dbReference>
<dbReference type="Pfam" id="PF00096">
    <property type="entry name" value="zf-C2H2"/>
    <property type="match status" value="4"/>
</dbReference>
<evidence type="ECO:0000313" key="7">
    <source>
        <dbReference type="EnsemblMetazoa" id="PPAI010736-PA"/>
    </source>
</evidence>
<name>A0A1B0DQE5_PHLPP</name>
<dbReference type="Proteomes" id="UP000092462">
    <property type="component" value="Unassembled WGS sequence"/>
</dbReference>
<keyword evidence="2" id="KW-0677">Repeat</keyword>
<keyword evidence="3" id="KW-0863">Zinc-finger</keyword>
<evidence type="ECO:0000256" key="1">
    <source>
        <dbReference type="ARBA" id="ARBA00022723"/>
    </source>
</evidence>
<feature type="domain" description="C2H2-type" evidence="6">
    <location>
        <begin position="272"/>
        <end position="299"/>
    </location>
</feature>
<dbReference type="AlphaFoldDB" id="A0A1B0DQE5"/>
<dbReference type="GO" id="GO:0043565">
    <property type="term" value="F:sequence-specific DNA binding"/>
    <property type="evidence" value="ECO:0007669"/>
    <property type="project" value="TreeGrafter"/>
</dbReference>